<dbReference type="InterPro" id="IPR029032">
    <property type="entry name" value="AhpD-like"/>
</dbReference>
<dbReference type="Pfam" id="PF02627">
    <property type="entry name" value="CMD"/>
    <property type="match status" value="1"/>
</dbReference>
<reference evidence="3" key="1">
    <citation type="journal article" date="2019" name="Int. J. Syst. Evol. Microbiol.">
        <title>The Global Catalogue of Microorganisms (GCM) 10K type strain sequencing project: providing services to taxonomists for standard genome sequencing and annotation.</title>
        <authorList>
            <consortium name="The Broad Institute Genomics Platform"/>
            <consortium name="The Broad Institute Genome Sequencing Center for Infectious Disease"/>
            <person name="Wu L."/>
            <person name="Ma J."/>
        </authorList>
    </citation>
    <scope>NUCLEOTIDE SEQUENCE [LARGE SCALE GENOMIC DNA]</scope>
    <source>
        <strain evidence="3">JCM 11813</strain>
    </source>
</reference>
<dbReference type="PANTHER" id="PTHR34846:SF11">
    <property type="entry name" value="4-CARBOXYMUCONOLACTONE DECARBOXYLASE FAMILY PROTEIN (AFU_ORTHOLOGUE AFUA_6G11590)"/>
    <property type="match status" value="1"/>
</dbReference>
<evidence type="ECO:0000313" key="3">
    <source>
        <dbReference type="Proteomes" id="UP001499979"/>
    </source>
</evidence>
<dbReference type="PANTHER" id="PTHR34846">
    <property type="entry name" value="4-CARBOXYMUCONOLACTONE DECARBOXYLASE FAMILY PROTEIN (AFU_ORTHOLOGUE AFUA_6G11590)"/>
    <property type="match status" value="1"/>
</dbReference>
<feature type="domain" description="Carboxymuconolactone decarboxylase-like" evidence="1">
    <location>
        <begin position="61"/>
        <end position="134"/>
    </location>
</feature>
<dbReference type="EMBL" id="BAAAJE010000009">
    <property type="protein sequence ID" value="GAA1143101.1"/>
    <property type="molecule type" value="Genomic_DNA"/>
</dbReference>
<organism evidence="2 3">
    <name type="scientific">Nocardioides aquiterrae</name>
    <dbReference type="NCBI Taxonomy" id="203799"/>
    <lineage>
        <taxon>Bacteria</taxon>
        <taxon>Bacillati</taxon>
        <taxon>Actinomycetota</taxon>
        <taxon>Actinomycetes</taxon>
        <taxon>Propionibacteriales</taxon>
        <taxon>Nocardioidaceae</taxon>
        <taxon>Nocardioides</taxon>
    </lineage>
</organism>
<sequence>MSARLHSLKPGELDADQQALYDSIAGGDRAKGTQHFPLRAPDGSLNGPFGVMLHAPGVSTSLQELGATIRYRTSLTARVREIAILMVARAVQSDFEWWAHERVARAVGLTDVELQALAASQFTSADPAEQAAADLCAGLLSGKPFEDAAYAELVARLGVTAIIEVTTLVGYYRTLADLMRTFDVGVPDTE</sequence>
<name>A0ABP4EXD4_9ACTN</name>
<dbReference type="Gene3D" id="1.20.1290.10">
    <property type="entry name" value="AhpD-like"/>
    <property type="match status" value="1"/>
</dbReference>
<comment type="caution">
    <text evidence="2">The sequence shown here is derived from an EMBL/GenBank/DDBJ whole genome shotgun (WGS) entry which is preliminary data.</text>
</comment>
<keyword evidence="3" id="KW-1185">Reference proteome</keyword>
<dbReference type="Proteomes" id="UP001499979">
    <property type="component" value="Unassembled WGS sequence"/>
</dbReference>
<dbReference type="RefSeq" id="WP_343907702.1">
    <property type="nucleotide sequence ID" value="NZ_BAAAJE010000009.1"/>
</dbReference>
<evidence type="ECO:0000313" key="2">
    <source>
        <dbReference type="EMBL" id="GAA1143101.1"/>
    </source>
</evidence>
<gene>
    <name evidence="2" type="ORF">GCM10009606_23240</name>
</gene>
<dbReference type="SUPFAM" id="SSF69118">
    <property type="entry name" value="AhpD-like"/>
    <property type="match status" value="1"/>
</dbReference>
<dbReference type="InterPro" id="IPR003779">
    <property type="entry name" value="CMD-like"/>
</dbReference>
<accession>A0ABP4EXD4</accession>
<evidence type="ECO:0000259" key="1">
    <source>
        <dbReference type="Pfam" id="PF02627"/>
    </source>
</evidence>
<protein>
    <submittedName>
        <fullName evidence="2">Carboxymuconolactone decarboxylase family protein</fullName>
    </submittedName>
</protein>
<proteinExistence type="predicted"/>